<dbReference type="PANTHER" id="PTHR39186">
    <property type="entry name" value="DUF2071 FAMILY PROTEIN"/>
    <property type="match status" value="1"/>
</dbReference>
<dbReference type="EMBL" id="RYZZ01000017">
    <property type="protein sequence ID" value="RUQ28252.1"/>
    <property type="molecule type" value="Genomic_DNA"/>
</dbReference>
<dbReference type="AlphaFoldDB" id="A0A433HJH2"/>
<dbReference type="SUPFAM" id="SSF160104">
    <property type="entry name" value="Acetoacetate decarboxylase-like"/>
    <property type="match status" value="1"/>
</dbReference>
<dbReference type="InterPro" id="IPR018644">
    <property type="entry name" value="DUF2071"/>
</dbReference>
<dbReference type="PANTHER" id="PTHR39186:SF1">
    <property type="entry name" value="DUF2071 DOMAIN-CONTAINING PROTEIN"/>
    <property type="match status" value="1"/>
</dbReference>
<evidence type="ECO:0000313" key="2">
    <source>
        <dbReference type="Proteomes" id="UP000267430"/>
    </source>
</evidence>
<accession>A0A433HJH2</accession>
<gene>
    <name evidence="1" type="ORF">ELQ35_13550</name>
</gene>
<proteinExistence type="predicted"/>
<comment type="caution">
    <text evidence="1">The sequence shown here is derived from an EMBL/GenBank/DDBJ whole genome shotgun (WGS) entry which is preliminary data.</text>
</comment>
<keyword evidence="2" id="KW-1185">Reference proteome</keyword>
<dbReference type="Pfam" id="PF09844">
    <property type="entry name" value="DUF2071"/>
    <property type="match status" value="1"/>
</dbReference>
<reference evidence="1 2" key="1">
    <citation type="submission" date="2018-12" db="EMBL/GenBank/DDBJ databases">
        <title>Bacillus chawlae sp. nov., Bacillus glennii sp. nov., and Bacillus saganii sp. nov. Isolated from the Vehicle Assembly Building at Kennedy Space Center where the Viking Spacecraft were Assembled.</title>
        <authorList>
            <person name="Seuylemezian A."/>
            <person name="Vaishampayan P."/>
        </authorList>
    </citation>
    <scope>NUCLEOTIDE SEQUENCE [LARGE SCALE GENOMIC DNA]</scope>
    <source>
        <strain evidence="1 2">L5</strain>
    </source>
</reference>
<dbReference type="OrthoDB" id="150993at2"/>
<evidence type="ECO:0000313" key="1">
    <source>
        <dbReference type="EMBL" id="RUQ28252.1"/>
    </source>
</evidence>
<name>A0A433HJH2_9BACI</name>
<organism evidence="1 2">
    <name type="scientific">Peribacillus cavernae</name>
    <dbReference type="NCBI Taxonomy" id="1674310"/>
    <lineage>
        <taxon>Bacteria</taxon>
        <taxon>Bacillati</taxon>
        <taxon>Bacillota</taxon>
        <taxon>Bacilli</taxon>
        <taxon>Bacillales</taxon>
        <taxon>Bacillaceae</taxon>
        <taxon>Peribacillus</taxon>
    </lineage>
</organism>
<dbReference type="InterPro" id="IPR023375">
    <property type="entry name" value="ADC_dom_sf"/>
</dbReference>
<dbReference type="Gene3D" id="2.40.400.10">
    <property type="entry name" value="Acetoacetate decarboxylase-like"/>
    <property type="match status" value="1"/>
</dbReference>
<sequence length="246" mass="29037">MDPMYQELKEIEHRPYPLQPSPWLMTQVWRDLLFMHYPVSTDIIKSYIPTELELDIFENKAWISMIPLRITNMRARGIPPVPYMNSYLELNVRTYVVYQGIPGIYFFSLDANHPLVVTGARTVTGLPYKHANMSFEKHEETFHYASQRIHTAKKLNVAYQPGHILFEPQEGSIDHWLLERYCMYSFRGGQILRGDIHHDKWKVNRAEAVISTNTLVPFIPGEFIGKPPLLHYSRRRRFFIYPLKEV</sequence>
<dbReference type="Proteomes" id="UP000267430">
    <property type="component" value="Unassembled WGS sequence"/>
</dbReference>
<protein>
    <submittedName>
        <fullName evidence="1">DUF2071 domain-containing protein</fullName>
    </submittedName>
</protein>